<dbReference type="AlphaFoldDB" id="A0A180GAT5"/>
<organism evidence="2">
    <name type="scientific">Puccinia triticina (isolate 1-1 / race 1 (BBBD))</name>
    <name type="common">Brown leaf rust fungus</name>
    <dbReference type="NCBI Taxonomy" id="630390"/>
    <lineage>
        <taxon>Eukaryota</taxon>
        <taxon>Fungi</taxon>
        <taxon>Dikarya</taxon>
        <taxon>Basidiomycota</taxon>
        <taxon>Pucciniomycotina</taxon>
        <taxon>Pucciniomycetes</taxon>
        <taxon>Pucciniales</taxon>
        <taxon>Pucciniaceae</taxon>
        <taxon>Puccinia</taxon>
    </lineage>
</organism>
<evidence type="ECO:0000313" key="2">
    <source>
        <dbReference type="EMBL" id="OAV89801.1"/>
    </source>
</evidence>
<accession>A0A180GAT5</accession>
<gene>
    <name evidence="2" type="ORF">PTTG_28573</name>
</gene>
<feature type="compositionally biased region" description="Polar residues" evidence="1">
    <location>
        <begin position="39"/>
        <end position="55"/>
    </location>
</feature>
<reference evidence="2" key="2">
    <citation type="submission" date="2016-05" db="EMBL/GenBank/DDBJ databases">
        <title>Comparative analysis highlights variable genome content of wheat rusts and divergence of the mating loci.</title>
        <authorList>
            <person name="Cuomo C.A."/>
            <person name="Bakkeren G."/>
            <person name="Szabo L."/>
            <person name="Khalil H."/>
            <person name="Joly D."/>
            <person name="Goldberg J."/>
            <person name="Young S."/>
            <person name="Zeng Q."/>
            <person name="Fellers J."/>
        </authorList>
    </citation>
    <scope>NUCLEOTIDE SEQUENCE [LARGE SCALE GENOMIC DNA]</scope>
    <source>
        <strain evidence="2">1-1 BBBD Race 1</strain>
    </source>
</reference>
<evidence type="ECO:0000313" key="4">
    <source>
        <dbReference type="Proteomes" id="UP000005240"/>
    </source>
</evidence>
<dbReference type="EnsemblFungi" id="PTTG_28573-t43_1">
    <property type="protein sequence ID" value="PTTG_28573-t43_1-p1"/>
    <property type="gene ID" value="PTTG_28573"/>
</dbReference>
<protein>
    <submittedName>
        <fullName evidence="2 3">Uncharacterized protein</fullName>
    </submittedName>
</protein>
<reference evidence="3 4" key="3">
    <citation type="journal article" date="2017" name="G3 (Bethesda)">
        <title>Comparative analysis highlights variable genome content of wheat rusts and divergence of the mating loci.</title>
        <authorList>
            <person name="Cuomo C.A."/>
            <person name="Bakkeren G."/>
            <person name="Khalil H.B."/>
            <person name="Panwar V."/>
            <person name="Joly D."/>
            <person name="Linning R."/>
            <person name="Sakthikumar S."/>
            <person name="Song X."/>
            <person name="Adiconis X."/>
            <person name="Fan L."/>
            <person name="Goldberg J.M."/>
            <person name="Levin J.Z."/>
            <person name="Young S."/>
            <person name="Zeng Q."/>
            <person name="Anikster Y."/>
            <person name="Bruce M."/>
            <person name="Wang M."/>
            <person name="Yin C."/>
            <person name="McCallum B."/>
            <person name="Szabo L.J."/>
            <person name="Hulbert S."/>
            <person name="Chen X."/>
            <person name="Fellers J.P."/>
        </authorList>
    </citation>
    <scope>NUCLEOTIDE SEQUENCE</scope>
    <source>
        <strain evidence="3">isolate 1-1 / race 1 (BBBD)</strain>
        <strain evidence="4">Isolate 1-1 / race 1 (BBBD)</strain>
    </source>
</reference>
<name>A0A180GAT5_PUCT1</name>
<feature type="compositionally biased region" description="Basic and acidic residues" evidence="1">
    <location>
        <begin position="73"/>
        <end position="82"/>
    </location>
</feature>
<dbReference type="VEuPathDB" id="FungiDB:PTTG_28573"/>
<evidence type="ECO:0000313" key="3">
    <source>
        <dbReference type="EnsemblFungi" id="PTTG_28573-t43_1-p1"/>
    </source>
</evidence>
<reference evidence="2" key="1">
    <citation type="submission" date="2009-11" db="EMBL/GenBank/DDBJ databases">
        <authorList>
            <consortium name="The Broad Institute Genome Sequencing Platform"/>
            <person name="Ward D."/>
            <person name="Feldgarden M."/>
            <person name="Earl A."/>
            <person name="Young S.K."/>
            <person name="Zeng Q."/>
            <person name="Koehrsen M."/>
            <person name="Alvarado L."/>
            <person name="Berlin A."/>
            <person name="Bochicchio J."/>
            <person name="Borenstein D."/>
            <person name="Chapman S.B."/>
            <person name="Chen Z."/>
            <person name="Engels R."/>
            <person name="Freedman E."/>
            <person name="Gellesch M."/>
            <person name="Goldberg J."/>
            <person name="Griggs A."/>
            <person name="Gujja S."/>
            <person name="Heilman E."/>
            <person name="Heiman D."/>
            <person name="Hepburn T."/>
            <person name="Howarth C."/>
            <person name="Jen D."/>
            <person name="Larson L."/>
            <person name="Lewis B."/>
            <person name="Mehta T."/>
            <person name="Park D."/>
            <person name="Pearson M."/>
            <person name="Roberts A."/>
            <person name="Saif S."/>
            <person name="Shea T."/>
            <person name="Shenoy N."/>
            <person name="Sisk P."/>
            <person name="Stolte C."/>
            <person name="Sykes S."/>
            <person name="Thomson T."/>
            <person name="Walk T."/>
            <person name="White J."/>
            <person name="Yandava C."/>
            <person name="Izard J."/>
            <person name="Baranova O.V."/>
            <person name="Blanton J.M."/>
            <person name="Tanner A.C."/>
            <person name="Dewhirst F.E."/>
            <person name="Haas B."/>
            <person name="Nusbaum C."/>
            <person name="Birren B."/>
        </authorList>
    </citation>
    <scope>NUCLEOTIDE SEQUENCE [LARGE SCALE GENOMIC DNA]</scope>
    <source>
        <strain evidence="2">1-1 BBBD Race 1</strain>
    </source>
</reference>
<dbReference type="EMBL" id="ADAS02000118">
    <property type="protein sequence ID" value="OAV89801.1"/>
    <property type="molecule type" value="Genomic_DNA"/>
</dbReference>
<dbReference type="Proteomes" id="UP000005240">
    <property type="component" value="Unassembled WGS sequence"/>
</dbReference>
<proteinExistence type="predicted"/>
<dbReference type="STRING" id="630390.A0A180GAT5"/>
<evidence type="ECO:0000256" key="1">
    <source>
        <dbReference type="SAM" id="MobiDB-lite"/>
    </source>
</evidence>
<feature type="region of interest" description="Disordered" evidence="1">
    <location>
        <begin position="39"/>
        <end position="84"/>
    </location>
</feature>
<keyword evidence="4" id="KW-1185">Reference proteome</keyword>
<reference evidence="3" key="4">
    <citation type="submission" date="2025-05" db="UniProtKB">
        <authorList>
            <consortium name="EnsemblFungi"/>
        </authorList>
    </citation>
    <scope>IDENTIFICATION</scope>
    <source>
        <strain evidence="3">isolate 1-1 / race 1 (BBBD)</strain>
    </source>
</reference>
<sequence>MIKLQDSSQLRHPYTYAHGLGSASLGQRAERWLGFVETQLCQNSDPDPTQPQTRSAPLDSVNPANRALNSGNDPKDASHDINQDNMNINTTLATSCEEPAVGVSLFAWTGLL</sequence>